<organism evidence="4 5">
    <name type="scientific">Kibdelosporangium philippinense</name>
    <dbReference type="NCBI Taxonomy" id="211113"/>
    <lineage>
        <taxon>Bacteria</taxon>
        <taxon>Bacillati</taxon>
        <taxon>Actinomycetota</taxon>
        <taxon>Actinomycetes</taxon>
        <taxon>Pseudonocardiales</taxon>
        <taxon>Pseudonocardiaceae</taxon>
        <taxon>Kibdelosporangium</taxon>
    </lineage>
</organism>
<dbReference type="Proteomes" id="UP001521150">
    <property type="component" value="Unassembled WGS sequence"/>
</dbReference>
<dbReference type="InterPro" id="IPR000182">
    <property type="entry name" value="GNAT_dom"/>
</dbReference>
<dbReference type="Pfam" id="PF00583">
    <property type="entry name" value="Acetyltransf_1"/>
    <property type="match status" value="1"/>
</dbReference>
<feature type="domain" description="N-acetyltransferase" evidence="3">
    <location>
        <begin position="2"/>
        <end position="166"/>
    </location>
</feature>
<evidence type="ECO:0000259" key="3">
    <source>
        <dbReference type="PROSITE" id="PS51186"/>
    </source>
</evidence>
<reference evidence="4 5" key="1">
    <citation type="submission" date="2021-12" db="EMBL/GenBank/DDBJ databases">
        <title>Genome sequence of Kibdelosporangium philippinense ATCC 49844.</title>
        <authorList>
            <person name="Fedorov E.A."/>
            <person name="Omeragic M."/>
            <person name="Shalygina K.F."/>
            <person name="Maclea K.S."/>
        </authorList>
    </citation>
    <scope>NUCLEOTIDE SEQUENCE [LARGE SCALE GENOMIC DNA]</scope>
    <source>
        <strain evidence="4 5">ATCC 49844</strain>
    </source>
</reference>
<proteinExistence type="predicted"/>
<keyword evidence="2" id="KW-0012">Acyltransferase</keyword>
<dbReference type="InterPro" id="IPR050832">
    <property type="entry name" value="Bact_Acetyltransf"/>
</dbReference>
<comment type="caution">
    <text evidence="4">The sequence shown here is derived from an EMBL/GenBank/DDBJ whole genome shotgun (WGS) entry which is preliminary data.</text>
</comment>
<evidence type="ECO:0000313" key="4">
    <source>
        <dbReference type="EMBL" id="MCE7010914.1"/>
    </source>
</evidence>
<evidence type="ECO:0000256" key="1">
    <source>
        <dbReference type="ARBA" id="ARBA00022679"/>
    </source>
</evidence>
<dbReference type="InterPro" id="IPR016181">
    <property type="entry name" value="Acyl_CoA_acyltransferase"/>
</dbReference>
<dbReference type="PANTHER" id="PTHR43877">
    <property type="entry name" value="AMINOALKYLPHOSPHONATE N-ACETYLTRANSFERASE-RELATED-RELATED"/>
    <property type="match status" value="1"/>
</dbReference>
<dbReference type="RefSeq" id="WP_233733198.1">
    <property type="nucleotide sequence ID" value="NZ_JAJVCN010000004.1"/>
</dbReference>
<protein>
    <submittedName>
        <fullName evidence="4">GNAT family N-acetyltransferase</fullName>
    </submittedName>
</protein>
<name>A0ABS8ZTK1_9PSEU</name>
<keyword evidence="1" id="KW-0808">Transferase</keyword>
<dbReference type="PROSITE" id="PS51186">
    <property type="entry name" value="GNAT"/>
    <property type="match status" value="1"/>
</dbReference>
<dbReference type="EMBL" id="JAJVCN010000004">
    <property type="protein sequence ID" value="MCE7010914.1"/>
    <property type="molecule type" value="Genomic_DNA"/>
</dbReference>
<evidence type="ECO:0000313" key="5">
    <source>
        <dbReference type="Proteomes" id="UP001521150"/>
    </source>
</evidence>
<keyword evidence="5" id="KW-1185">Reference proteome</keyword>
<sequence>MMKVRDARSDELAGIRALLQAAYRQYAADMPTELFRRYLADLTELNRGTSLVASHNGTLVGTARFYPAGSVDELSLPADWAWCRAVAVHPEQRRAGIGHALLTDCIRRARETGAAALSLHTTSFMADGIRMYQQLGFERAPDWDITAAEHYGVGDFVALAYRLDLAA</sequence>
<dbReference type="Gene3D" id="3.40.630.30">
    <property type="match status" value="1"/>
</dbReference>
<accession>A0ABS8ZTK1</accession>
<dbReference type="SUPFAM" id="SSF55729">
    <property type="entry name" value="Acyl-CoA N-acyltransferases (Nat)"/>
    <property type="match status" value="1"/>
</dbReference>
<dbReference type="CDD" id="cd04301">
    <property type="entry name" value="NAT_SF"/>
    <property type="match status" value="1"/>
</dbReference>
<evidence type="ECO:0000256" key="2">
    <source>
        <dbReference type="ARBA" id="ARBA00023315"/>
    </source>
</evidence>
<gene>
    <name evidence="4" type="ORF">LWC34_50145</name>
</gene>